<dbReference type="InterPro" id="IPR019904">
    <property type="entry name" value="Peroxiredoxin_OsmC"/>
</dbReference>
<comment type="caution">
    <text evidence="1">The sequence shown here is derived from an EMBL/GenBank/DDBJ whole genome shotgun (WGS) entry which is preliminary data.</text>
</comment>
<dbReference type="OrthoDB" id="9807532at2"/>
<dbReference type="Pfam" id="PF02566">
    <property type="entry name" value="OsmC"/>
    <property type="match status" value="1"/>
</dbReference>
<dbReference type="SUPFAM" id="SSF82784">
    <property type="entry name" value="OsmC-like"/>
    <property type="match status" value="1"/>
</dbReference>
<accession>A0A964TAA1</accession>
<dbReference type="InterPro" id="IPR052707">
    <property type="entry name" value="OsmC_Ohr_Peroxiredoxin"/>
</dbReference>
<dbReference type="EMBL" id="SPKJ01000133">
    <property type="protein sequence ID" value="MYZ50187.1"/>
    <property type="molecule type" value="Genomic_DNA"/>
</dbReference>
<dbReference type="PANTHER" id="PTHR42830:SF1">
    <property type="entry name" value="OSMOTICALLY INDUCIBLE FAMILY PROTEIN"/>
    <property type="match status" value="1"/>
</dbReference>
<name>A0A964TAA1_9HYPH</name>
<gene>
    <name evidence="1" type="ORF">E4O86_20990</name>
</gene>
<dbReference type="InterPro" id="IPR036102">
    <property type="entry name" value="OsmC/Ohrsf"/>
</dbReference>
<dbReference type="GO" id="GO:0004601">
    <property type="term" value="F:peroxidase activity"/>
    <property type="evidence" value="ECO:0007669"/>
    <property type="project" value="InterPro"/>
</dbReference>
<dbReference type="NCBIfam" id="TIGR03562">
    <property type="entry name" value="osmo_induc_OsmC"/>
    <property type="match status" value="1"/>
</dbReference>
<evidence type="ECO:0000313" key="1">
    <source>
        <dbReference type="EMBL" id="MYZ50187.1"/>
    </source>
</evidence>
<keyword evidence="2" id="KW-1185">Reference proteome</keyword>
<dbReference type="GO" id="GO:0006979">
    <property type="term" value="P:response to oxidative stress"/>
    <property type="evidence" value="ECO:0007669"/>
    <property type="project" value="InterPro"/>
</dbReference>
<dbReference type="InterPro" id="IPR003718">
    <property type="entry name" value="OsmC/Ohr_fam"/>
</dbReference>
<dbReference type="InterPro" id="IPR015946">
    <property type="entry name" value="KH_dom-like_a/b"/>
</dbReference>
<protein>
    <submittedName>
        <fullName evidence="1">OsmC family peroxiredoxin</fullName>
    </submittedName>
</protein>
<evidence type="ECO:0000313" key="2">
    <source>
        <dbReference type="Proteomes" id="UP000773614"/>
    </source>
</evidence>
<dbReference type="RefSeq" id="WP_161142513.1">
    <property type="nucleotide sequence ID" value="NZ_SPKJ01000133.1"/>
</dbReference>
<dbReference type="PANTHER" id="PTHR42830">
    <property type="entry name" value="OSMOTICALLY INDUCIBLE FAMILY PROTEIN"/>
    <property type="match status" value="1"/>
</dbReference>
<dbReference type="Gene3D" id="3.30.300.20">
    <property type="match status" value="1"/>
</dbReference>
<organism evidence="1 2">
    <name type="scientific">Propylenella binzhouense</name>
    <dbReference type="NCBI Taxonomy" id="2555902"/>
    <lineage>
        <taxon>Bacteria</taxon>
        <taxon>Pseudomonadati</taxon>
        <taxon>Pseudomonadota</taxon>
        <taxon>Alphaproteobacteria</taxon>
        <taxon>Hyphomicrobiales</taxon>
        <taxon>Propylenellaceae</taxon>
        <taxon>Propylenella</taxon>
    </lineage>
</organism>
<sequence length="144" mass="14595">MAQSNRSAEAVWKGSIKEGNGTLTTSTGVLSGVTYSAGSRFGDEAGTNPEELIAAAHAGCFNMALSGALTRAGHPPEELRTTAKITMKAAEGGGFSITDVALTLRGKVPGMAAEDFVKAAEGAKANCPVSKVLNANITLDAQLA</sequence>
<reference evidence="1" key="1">
    <citation type="submission" date="2019-03" db="EMBL/GenBank/DDBJ databases">
        <title>Afifella sp. nov., isolated from activated sludge.</title>
        <authorList>
            <person name="Li Q."/>
            <person name="Liu Y."/>
        </authorList>
    </citation>
    <scope>NUCLEOTIDE SEQUENCE</scope>
    <source>
        <strain evidence="1">L72</strain>
    </source>
</reference>
<dbReference type="AlphaFoldDB" id="A0A964TAA1"/>
<proteinExistence type="predicted"/>
<dbReference type="Proteomes" id="UP000773614">
    <property type="component" value="Unassembled WGS sequence"/>
</dbReference>